<gene>
    <name evidence="3" type="ORF">FOZ63_032996</name>
</gene>
<keyword evidence="1" id="KW-0472">Membrane</keyword>
<accession>A0A7J6U4X0</accession>
<feature type="transmembrane region" description="Helical" evidence="1">
    <location>
        <begin position="123"/>
        <end position="146"/>
    </location>
</feature>
<evidence type="ECO:0000313" key="4">
    <source>
        <dbReference type="Proteomes" id="UP000553632"/>
    </source>
</evidence>
<keyword evidence="1" id="KW-0812">Transmembrane</keyword>
<feature type="signal peptide" evidence="2">
    <location>
        <begin position="1"/>
        <end position="18"/>
    </location>
</feature>
<keyword evidence="2" id="KW-0732">Signal</keyword>
<feature type="transmembrane region" description="Helical" evidence="1">
    <location>
        <begin position="89"/>
        <end position="111"/>
    </location>
</feature>
<reference evidence="3 4" key="1">
    <citation type="submission" date="2020-04" db="EMBL/GenBank/DDBJ databases">
        <title>Perkinsus olseni comparative genomics.</title>
        <authorList>
            <person name="Bogema D.R."/>
        </authorList>
    </citation>
    <scope>NUCLEOTIDE SEQUENCE [LARGE SCALE GENOMIC DNA]</scope>
    <source>
        <strain evidence="3 4">ATCC PRA-207</strain>
    </source>
</reference>
<keyword evidence="1" id="KW-1133">Transmembrane helix</keyword>
<evidence type="ECO:0000256" key="2">
    <source>
        <dbReference type="SAM" id="SignalP"/>
    </source>
</evidence>
<protein>
    <submittedName>
        <fullName evidence="3">Uncharacterized protein</fullName>
    </submittedName>
</protein>
<sequence length="152" mass="16395">MRLSLFAVTLSALNSVFQHSDTLVRALPGADDAAQKFLSVARDNEAKVLKNERYAVESAAEAVEDIWGDVRLLASDDSQGTFGKWSNPVIIISSVVAAVVLFFLVCCCGCGKSYLSGRFKSPVWLGYISGIGGLVILLALGGWILYIKLHKN</sequence>
<name>A0A7J6U4X0_PEROL</name>
<evidence type="ECO:0000313" key="3">
    <source>
        <dbReference type="EMBL" id="KAF4752729.1"/>
    </source>
</evidence>
<comment type="caution">
    <text evidence="3">The sequence shown here is derived from an EMBL/GenBank/DDBJ whole genome shotgun (WGS) entry which is preliminary data.</text>
</comment>
<organism evidence="3 4">
    <name type="scientific">Perkinsus olseni</name>
    <name type="common">Perkinsus atlanticus</name>
    <dbReference type="NCBI Taxonomy" id="32597"/>
    <lineage>
        <taxon>Eukaryota</taxon>
        <taxon>Sar</taxon>
        <taxon>Alveolata</taxon>
        <taxon>Perkinsozoa</taxon>
        <taxon>Perkinsea</taxon>
        <taxon>Perkinsida</taxon>
        <taxon>Perkinsidae</taxon>
        <taxon>Perkinsus</taxon>
    </lineage>
</organism>
<feature type="chain" id="PRO_5029672534" evidence="2">
    <location>
        <begin position="19"/>
        <end position="152"/>
    </location>
</feature>
<dbReference type="AlphaFoldDB" id="A0A7J6U4X0"/>
<keyword evidence="4" id="KW-1185">Reference proteome</keyword>
<dbReference type="Proteomes" id="UP000553632">
    <property type="component" value="Unassembled WGS sequence"/>
</dbReference>
<proteinExistence type="predicted"/>
<dbReference type="EMBL" id="JABANO010005883">
    <property type="protein sequence ID" value="KAF4752729.1"/>
    <property type="molecule type" value="Genomic_DNA"/>
</dbReference>
<evidence type="ECO:0000256" key="1">
    <source>
        <dbReference type="SAM" id="Phobius"/>
    </source>
</evidence>